<evidence type="ECO:0000313" key="2">
    <source>
        <dbReference type="EMBL" id="TFV74105.1"/>
    </source>
</evidence>
<sequence length="232" mass="25454">MTDKVVKGGEPIWLQSLKATPSLLWVLIAIVVLFAIGPDIKRLVKIGAITKIGIGTINLELAQRRLAEAKGLNAAGLTKSEQKQLKRRFANIADYANEARILWVDDSNPQQNVPLRRVLATLSVPIDLANSTDEALKWLDSADYDIVITDLKRSEDKDAPCPGNPSVSRAGCDLIRQVRERWSKPPMFIVYAGDISAISPSKGLQVTNNPADLLNAVIDAIERIEPKTPEDN</sequence>
<dbReference type="AlphaFoldDB" id="A0A4Y9P6R7"/>
<dbReference type="Gene3D" id="3.40.50.2300">
    <property type="match status" value="1"/>
</dbReference>
<keyword evidence="1" id="KW-1133">Transmembrane helix</keyword>
<proteinExistence type="predicted"/>
<comment type="caution">
    <text evidence="2">The sequence shown here is derived from an EMBL/GenBank/DDBJ whole genome shotgun (WGS) entry which is preliminary data.</text>
</comment>
<keyword evidence="1" id="KW-0472">Membrane</keyword>
<evidence type="ECO:0000256" key="1">
    <source>
        <dbReference type="SAM" id="Phobius"/>
    </source>
</evidence>
<gene>
    <name evidence="2" type="ORF">E4K64_19120</name>
</gene>
<name>A0A4Y9P6R7_9BRAD</name>
<evidence type="ECO:0008006" key="4">
    <source>
        <dbReference type="Google" id="ProtNLM"/>
    </source>
</evidence>
<reference evidence="2 3" key="1">
    <citation type="submission" date="2019-03" db="EMBL/GenBank/DDBJ databases">
        <title>Bradyrhizobium strains diversity.</title>
        <authorList>
            <person name="Urquiaga M.C.O."/>
            <person name="Hungria M."/>
            <person name="Delamuta J.R.M."/>
            <person name="Klepa M.S."/>
        </authorList>
    </citation>
    <scope>NUCLEOTIDE SEQUENCE [LARGE SCALE GENOMIC DNA]</scope>
    <source>
        <strain evidence="2 3">CNPSo 3426</strain>
    </source>
</reference>
<organism evidence="2 3">
    <name type="scientific">Bradyrhizobium frederickii</name>
    <dbReference type="NCBI Taxonomy" id="2560054"/>
    <lineage>
        <taxon>Bacteria</taxon>
        <taxon>Pseudomonadati</taxon>
        <taxon>Pseudomonadota</taxon>
        <taxon>Alphaproteobacteria</taxon>
        <taxon>Hyphomicrobiales</taxon>
        <taxon>Nitrobacteraceae</taxon>
        <taxon>Bradyrhizobium</taxon>
    </lineage>
</organism>
<feature type="transmembrane region" description="Helical" evidence="1">
    <location>
        <begin position="12"/>
        <end position="36"/>
    </location>
</feature>
<dbReference type="InterPro" id="IPR011006">
    <property type="entry name" value="CheY-like_superfamily"/>
</dbReference>
<dbReference type="EMBL" id="SPQS01000010">
    <property type="protein sequence ID" value="TFV74105.1"/>
    <property type="molecule type" value="Genomic_DNA"/>
</dbReference>
<dbReference type="RefSeq" id="WP_135164904.1">
    <property type="nucleotide sequence ID" value="NZ_SPQS01000010.1"/>
</dbReference>
<protein>
    <recommendedName>
        <fullName evidence="4">Response regulatory domain-containing protein</fullName>
    </recommendedName>
</protein>
<keyword evidence="1" id="KW-0812">Transmembrane</keyword>
<accession>A0A4Y9P6R7</accession>
<dbReference type="Proteomes" id="UP000297700">
    <property type="component" value="Unassembled WGS sequence"/>
</dbReference>
<evidence type="ECO:0000313" key="3">
    <source>
        <dbReference type="Proteomes" id="UP000297700"/>
    </source>
</evidence>
<dbReference type="SUPFAM" id="SSF52172">
    <property type="entry name" value="CheY-like"/>
    <property type="match status" value="1"/>
</dbReference>